<dbReference type="Proteomes" id="UP000000370">
    <property type="component" value="Chromosome"/>
</dbReference>
<dbReference type="KEGG" id="cpy:Cphy_0605"/>
<evidence type="ECO:0000259" key="4">
    <source>
        <dbReference type="PROSITE" id="PS50111"/>
    </source>
</evidence>
<dbReference type="GO" id="GO:0004888">
    <property type="term" value="F:transmembrane signaling receptor activity"/>
    <property type="evidence" value="ECO:0007669"/>
    <property type="project" value="InterPro"/>
</dbReference>
<dbReference type="GO" id="GO:0006935">
    <property type="term" value="P:chemotaxis"/>
    <property type="evidence" value="ECO:0007669"/>
    <property type="project" value="InterPro"/>
</dbReference>
<evidence type="ECO:0000256" key="1">
    <source>
        <dbReference type="ARBA" id="ARBA00023224"/>
    </source>
</evidence>
<organism evidence="5 6">
    <name type="scientific">Lachnoclostridium phytofermentans (strain ATCC 700394 / DSM 18823 / ISDg)</name>
    <name type="common">Clostridium phytofermentans</name>
    <dbReference type="NCBI Taxonomy" id="357809"/>
    <lineage>
        <taxon>Bacteria</taxon>
        <taxon>Bacillati</taxon>
        <taxon>Bacillota</taxon>
        <taxon>Clostridia</taxon>
        <taxon>Lachnospirales</taxon>
        <taxon>Lachnospiraceae</taxon>
    </lineage>
</organism>
<dbReference type="PRINTS" id="PR00260">
    <property type="entry name" value="CHEMTRNSDUCR"/>
</dbReference>
<evidence type="ECO:0000256" key="2">
    <source>
        <dbReference type="ARBA" id="ARBA00029447"/>
    </source>
</evidence>
<dbReference type="PANTHER" id="PTHR32089">
    <property type="entry name" value="METHYL-ACCEPTING CHEMOTAXIS PROTEIN MCPB"/>
    <property type="match status" value="1"/>
</dbReference>
<dbReference type="HOGENOM" id="CLU_000445_107_18_9"/>
<gene>
    <name evidence="5" type="ordered locus">Cphy_0605</name>
</gene>
<feature type="domain" description="Methyl-accepting transducer" evidence="4">
    <location>
        <begin position="1"/>
        <end position="186"/>
    </location>
</feature>
<dbReference type="InterPro" id="IPR004089">
    <property type="entry name" value="MCPsignal_dom"/>
</dbReference>
<dbReference type="GO" id="GO:0007165">
    <property type="term" value="P:signal transduction"/>
    <property type="evidence" value="ECO:0007669"/>
    <property type="project" value="UniProtKB-KW"/>
</dbReference>
<dbReference type="InterPro" id="IPR004090">
    <property type="entry name" value="Chemotax_Me-accpt_rcpt"/>
</dbReference>
<dbReference type="STRING" id="357809.Cphy_0605"/>
<dbReference type="Pfam" id="PF00015">
    <property type="entry name" value="MCPsignal"/>
    <property type="match status" value="1"/>
</dbReference>
<dbReference type="SUPFAM" id="SSF58104">
    <property type="entry name" value="Methyl-accepting chemotaxis protein (MCP) signaling domain"/>
    <property type="match status" value="1"/>
</dbReference>
<protein>
    <submittedName>
        <fullName evidence="5">Methyl-accepting chemotaxis sensory transducer</fullName>
    </submittedName>
</protein>
<evidence type="ECO:0000313" key="5">
    <source>
        <dbReference type="EMBL" id="ABX40992.1"/>
    </source>
</evidence>
<dbReference type="PANTHER" id="PTHR32089:SF114">
    <property type="entry name" value="METHYL-ACCEPTING CHEMOTAXIS PROTEIN MCPB"/>
    <property type="match status" value="1"/>
</dbReference>
<reference evidence="6" key="1">
    <citation type="submission" date="2007-11" db="EMBL/GenBank/DDBJ databases">
        <title>Complete genome sequence of Clostridium phytofermentans ISDg.</title>
        <authorList>
            <person name="Leschine S.B."/>
            <person name="Warnick T.A."/>
            <person name="Blanchard J.L."/>
            <person name="Schnell D.J."/>
            <person name="Petit E.L."/>
            <person name="LaTouf W.G."/>
            <person name="Copeland A."/>
            <person name="Lucas S."/>
            <person name="Lapidus A."/>
            <person name="Barry K."/>
            <person name="Glavina del Rio T."/>
            <person name="Dalin E."/>
            <person name="Tice H."/>
            <person name="Pitluck S."/>
            <person name="Kiss H."/>
            <person name="Brettin T."/>
            <person name="Bruce D."/>
            <person name="Detter J.C."/>
            <person name="Han C."/>
            <person name="Kuske C."/>
            <person name="Schmutz J."/>
            <person name="Larimer F."/>
            <person name="Land M."/>
            <person name="Hauser L."/>
            <person name="Kyrpides N."/>
            <person name="Kim E.A."/>
            <person name="Richardson P."/>
        </authorList>
    </citation>
    <scope>NUCLEOTIDE SEQUENCE [LARGE SCALE GENOMIC DNA]</scope>
    <source>
        <strain evidence="6">ATCC 700394 / DSM 18823 / ISDg</strain>
    </source>
</reference>
<dbReference type="OrthoDB" id="13222at2"/>
<dbReference type="EMBL" id="CP000885">
    <property type="protein sequence ID" value="ABX40992.1"/>
    <property type="molecule type" value="Genomic_DNA"/>
</dbReference>
<keyword evidence="6" id="KW-1185">Reference proteome</keyword>
<keyword evidence="1 3" id="KW-0807">Transducer</keyword>
<proteinExistence type="inferred from homology"/>
<dbReference type="Gene3D" id="1.10.287.950">
    <property type="entry name" value="Methyl-accepting chemotaxis protein"/>
    <property type="match status" value="1"/>
</dbReference>
<evidence type="ECO:0000313" key="6">
    <source>
        <dbReference type="Proteomes" id="UP000000370"/>
    </source>
</evidence>
<evidence type="ECO:0000256" key="3">
    <source>
        <dbReference type="PROSITE-ProRule" id="PRU00284"/>
    </source>
</evidence>
<dbReference type="SMART" id="SM00283">
    <property type="entry name" value="MA"/>
    <property type="match status" value="1"/>
</dbReference>
<dbReference type="RefSeq" id="WP_012198636.1">
    <property type="nucleotide sequence ID" value="NC_010001.1"/>
</dbReference>
<accession>A9KIZ3</accession>
<sequence length="236" mass="25563">MEIESVSKETKDFIQSGLVIVDDLTKQSSATSKITENVVNNIQDLGIKSKSIEKIIDVINEIAAQTNLLSLNASIEAARAGEAGRGFAVVADEIRKLAEGSVVAADNIKKVIEEIRIQTIDTANSANEAKEIVNTQSSIVNQTIETFHHMNGGTERLLANLDQINTNVQNMNSARESTLSAVESISAISEETLATSDTVNETLSYQESSVKKLEEASDILYGYATKLKDAIDIFKI</sequence>
<dbReference type="PROSITE" id="PS50111">
    <property type="entry name" value="CHEMOTAXIS_TRANSDUC_2"/>
    <property type="match status" value="1"/>
</dbReference>
<dbReference type="AlphaFoldDB" id="A9KIZ3"/>
<dbReference type="GO" id="GO:0016020">
    <property type="term" value="C:membrane"/>
    <property type="evidence" value="ECO:0007669"/>
    <property type="project" value="InterPro"/>
</dbReference>
<dbReference type="eggNOG" id="COG0840">
    <property type="taxonomic scope" value="Bacteria"/>
</dbReference>
<comment type="similarity">
    <text evidence="2">Belongs to the methyl-accepting chemotaxis (MCP) protein family.</text>
</comment>
<name>A9KIZ3_LACP7</name>